<feature type="transmembrane region" description="Helical" evidence="11">
    <location>
        <begin position="238"/>
        <end position="267"/>
    </location>
</feature>
<feature type="transmembrane region" description="Helical" evidence="11">
    <location>
        <begin position="70"/>
        <end position="95"/>
    </location>
</feature>
<gene>
    <name evidence="12" type="ORF">GCM10023321_66910</name>
</gene>
<keyword evidence="6 11" id="KW-0812">Transmembrane</keyword>
<evidence type="ECO:0000256" key="6">
    <source>
        <dbReference type="ARBA" id="ARBA00022692"/>
    </source>
</evidence>
<evidence type="ECO:0000256" key="1">
    <source>
        <dbReference type="ARBA" id="ARBA00004477"/>
    </source>
</evidence>
<proteinExistence type="predicted"/>
<keyword evidence="5" id="KW-0808">Transferase</keyword>
<accession>A0ABP9R261</accession>
<keyword evidence="8 11" id="KW-1133">Transmembrane helix</keyword>
<evidence type="ECO:0000256" key="8">
    <source>
        <dbReference type="ARBA" id="ARBA00022989"/>
    </source>
</evidence>
<dbReference type="PANTHER" id="PTHR12468">
    <property type="entry name" value="GPI MANNOSYLTRANSFERASE 2"/>
    <property type="match status" value="1"/>
</dbReference>
<feature type="transmembrane region" description="Helical" evidence="11">
    <location>
        <begin position="163"/>
        <end position="183"/>
    </location>
</feature>
<evidence type="ECO:0000313" key="13">
    <source>
        <dbReference type="Proteomes" id="UP001428817"/>
    </source>
</evidence>
<organism evidence="12 13">
    <name type="scientific">Pseudonocardia eucalypti</name>
    <dbReference type="NCBI Taxonomy" id="648755"/>
    <lineage>
        <taxon>Bacteria</taxon>
        <taxon>Bacillati</taxon>
        <taxon>Actinomycetota</taxon>
        <taxon>Actinomycetes</taxon>
        <taxon>Pseudonocardiales</taxon>
        <taxon>Pseudonocardiaceae</taxon>
        <taxon>Pseudonocardia</taxon>
    </lineage>
</organism>
<evidence type="ECO:0008006" key="14">
    <source>
        <dbReference type="Google" id="ProtNLM"/>
    </source>
</evidence>
<sequence>MTDTDERDPTALDATPTAPSTSAPSTSAPATSAPAEPALTEPASAELAPTEPVPAEPEPAVPVSERLRRLLYLAAPSLVFLAVRLLGLLSLAWLASAHRTRVLTKLTVWDGQWLLGIASGGYAGVPDGLTDAFGNRTPVTALAFFPGYPGVVAAVRFLAGTPLIIAGLAVSLVAGLVMAHGLARLGEIVPGGSRNAGLLLVALVAAAPMGIVWSMTYSEGLFCACAVWALVHVLSRNWLAAGCCTALAGLVRPTGAALLLAVGLTLLAAAAKEPRDWRVWAGGLVAPLGLVGYLGYVGWRTGSPMGWFTLQRDGWNSRFDLGAATVSFTRDTLAGGRSVLEVVTVAVLAGSIVLLLVCIARGVPTPLVVFAAGVMVMDLGSNGLMNSKARLLLPAVTLFVPVAMALAKRQRSTALAVLAGVAVASAWFGGYALTGWSYAI</sequence>
<feature type="compositionally biased region" description="Pro residues" evidence="10">
    <location>
        <begin position="51"/>
        <end position="60"/>
    </location>
</feature>
<keyword evidence="13" id="KW-1185">Reference proteome</keyword>
<keyword evidence="9 11" id="KW-0472">Membrane</keyword>
<feature type="transmembrane region" description="Helical" evidence="11">
    <location>
        <begin position="279"/>
        <end position="299"/>
    </location>
</feature>
<keyword evidence="7" id="KW-0256">Endoplasmic reticulum</keyword>
<feature type="transmembrane region" description="Helical" evidence="11">
    <location>
        <begin position="391"/>
        <end position="407"/>
    </location>
</feature>
<evidence type="ECO:0000256" key="7">
    <source>
        <dbReference type="ARBA" id="ARBA00022824"/>
    </source>
</evidence>
<comment type="pathway">
    <text evidence="2">Glycolipid biosynthesis; glycosylphosphatidylinositol-anchor biosynthesis.</text>
</comment>
<comment type="caution">
    <text evidence="12">The sequence shown here is derived from an EMBL/GenBank/DDBJ whole genome shotgun (WGS) entry which is preliminary data.</text>
</comment>
<feature type="transmembrane region" description="Helical" evidence="11">
    <location>
        <begin position="414"/>
        <end position="439"/>
    </location>
</feature>
<evidence type="ECO:0000256" key="2">
    <source>
        <dbReference type="ARBA" id="ARBA00004687"/>
    </source>
</evidence>
<evidence type="ECO:0000313" key="12">
    <source>
        <dbReference type="EMBL" id="GAA5170163.1"/>
    </source>
</evidence>
<keyword evidence="4" id="KW-0328">Glycosyltransferase</keyword>
<evidence type="ECO:0000256" key="11">
    <source>
        <dbReference type="SAM" id="Phobius"/>
    </source>
</evidence>
<comment type="subcellular location">
    <subcellularLocation>
        <location evidence="1">Endoplasmic reticulum membrane</location>
        <topology evidence="1">Multi-pass membrane protein</topology>
    </subcellularLocation>
</comment>
<dbReference type="Proteomes" id="UP001428817">
    <property type="component" value="Unassembled WGS sequence"/>
</dbReference>
<feature type="transmembrane region" description="Helical" evidence="11">
    <location>
        <begin position="195"/>
        <end position="218"/>
    </location>
</feature>
<evidence type="ECO:0000256" key="3">
    <source>
        <dbReference type="ARBA" id="ARBA00022502"/>
    </source>
</evidence>
<dbReference type="EMBL" id="BAABJP010000043">
    <property type="protein sequence ID" value="GAA5170163.1"/>
    <property type="molecule type" value="Genomic_DNA"/>
</dbReference>
<name>A0ABP9R261_9PSEU</name>
<evidence type="ECO:0000256" key="4">
    <source>
        <dbReference type="ARBA" id="ARBA00022676"/>
    </source>
</evidence>
<feature type="region of interest" description="Disordered" evidence="10">
    <location>
        <begin position="1"/>
        <end position="60"/>
    </location>
</feature>
<reference evidence="13" key="1">
    <citation type="journal article" date="2019" name="Int. J. Syst. Evol. Microbiol.">
        <title>The Global Catalogue of Microorganisms (GCM) 10K type strain sequencing project: providing services to taxonomists for standard genome sequencing and annotation.</title>
        <authorList>
            <consortium name="The Broad Institute Genomics Platform"/>
            <consortium name="The Broad Institute Genome Sequencing Center for Infectious Disease"/>
            <person name="Wu L."/>
            <person name="Ma J."/>
        </authorList>
    </citation>
    <scope>NUCLEOTIDE SEQUENCE [LARGE SCALE GENOMIC DNA]</scope>
    <source>
        <strain evidence="13">JCM 18303</strain>
    </source>
</reference>
<evidence type="ECO:0000256" key="5">
    <source>
        <dbReference type="ARBA" id="ARBA00022679"/>
    </source>
</evidence>
<feature type="transmembrane region" description="Helical" evidence="11">
    <location>
        <begin position="367"/>
        <end position="385"/>
    </location>
</feature>
<protein>
    <recommendedName>
        <fullName evidence="14">Integral membrane protein</fullName>
    </recommendedName>
</protein>
<evidence type="ECO:0000256" key="9">
    <source>
        <dbReference type="ARBA" id="ARBA00023136"/>
    </source>
</evidence>
<dbReference type="InterPro" id="IPR007315">
    <property type="entry name" value="PIG-V/Gpi18"/>
</dbReference>
<feature type="compositionally biased region" description="Low complexity" evidence="10">
    <location>
        <begin position="11"/>
        <end position="50"/>
    </location>
</feature>
<evidence type="ECO:0000256" key="10">
    <source>
        <dbReference type="SAM" id="MobiDB-lite"/>
    </source>
</evidence>
<keyword evidence="3" id="KW-0337">GPI-anchor biosynthesis</keyword>
<dbReference type="PANTHER" id="PTHR12468:SF2">
    <property type="entry name" value="GPI MANNOSYLTRANSFERASE 2"/>
    <property type="match status" value="1"/>
</dbReference>
<feature type="transmembrane region" description="Helical" evidence="11">
    <location>
        <begin position="339"/>
        <end position="360"/>
    </location>
</feature>